<reference evidence="1" key="1">
    <citation type="journal article" date="2020" name="Stud. Mycol.">
        <title>101 Dothideomycetes genomes: a test case for predicting lifestyles and emergence of pathogens.</title>
        <authorList>
            <person name="Haridas S."/>
            <person name="Albert R."/>
            <person name="Binder M."/>
            <person name="Bloem J."/>
            <person name="Labutti K."/>
            <person name="Salamov A."/>
            <person name="Andreopoulos B."/>
            <person name="Baker S."/>
            <person name="Barry K."/>
            <person name="Bills G."/>
            <person name="Bluhm B."/>
            <person name="Cannon C."/>
            <person name="Castanera R."/>
            <person name="Culley D."/>
            <person name="Daum C."/>
            <person name="Ezra D."/>
            <person name="Gonzalez J."/>
            <person name="Henrissat B."/>
            <person name="Kuo A."/>
            <person name="Liang C."/>
            <person name="Lipzen A."/>
            <person name="Lutzoni F."/>
            <person name="Magnuson J."/>
            <person name="Mondo S."/>
            <person name="Nolan M."/>
            <person name="Ohm R."/>
            <person name="Pangilinan J."/>
            <person name="Park H.-J."/>
            <person name="Ramirez L."/>
            <person name="Alfaro M."/>
            <person name="Sun H."/>
            <person name="Tritt A."/>
            <person name="Yoshinaga Y."/>
            <person name="Zwiers L.-H."/>
            <person name="Turgeon B."/>
            <person name="Goodwin S."/>
            <person name="Spatafora J."/>
            <person name="Crous P."/>
            <person name="Grigoriev I."/>
        </authorList>
    </citation>
    <scope>NUCLEOTIDE SEQUENCE</scope>
    <source>
        <strain evidence="1">CBS 675.92</strain>
    </source>
</reference>
<dbReference type="PROSITE" id="PS51257">
    <property type="entry name" value="PROKAR_LIPOPROTEIN"/>
    <property type="match status" value="1"/>
</dbReference>
<protein>
    <submittedName>
        <fullName evidence="1">Uncharacterized protein</fullName>
    </submittedName>
</protein>
<evidence type="ECO:0000313" key="1">
    <source>
        <dbReference type="EMBL" id="KAF1951333.1"/>
    </source>
</evidence>
<dbReference type="AlphaFoldDB" id="A0A6A5TEU8"/>
<accession>A0A6A5TEU8</accession>
<name>A0A6A5TEU8_9PLEO</name>
<keyword evidence="2" id="KW-1185">Reference proteome</keyword>
<gene>
    <name evidence="1" type="ORF">CC80DRAFT_209956</name>
</gene>
<sequence>MGYLWRSQPNQYIISLLSCSRPFPYLHCLAADVRFFYLTVPGPSGTEGRLRVSISVLSLFDPIRLGGTPLICVALHYSKTFTAA</sequence>
<organism evidence="1 2">
    <name type="scientific">Byssothecium circinans</name>
    <dbReference type="NCBI Taxonomy" id="147558"/>
    <lineage>
        <taxon>Eukaryota</taxon>
        <taxon>Fungi</taxon>
        <taxon>Dikarya</taxon>
        <taxon>Ascomycota</taxon>
        <taxon>Pezizomycotina</taxon>
        <taxon>Dothideomycetes</taxon>
        <taxon>Pleosporomycetidae</taxon>
        <taxon>Pleosporales</taxon>
        <taxon>Massarineae</taxon>
        <taxon>Massarinaceae</taxon>
        <taxon>Byssothecium</taxon>
    </lineage>
</organism>
<evidence type="ECO:0000313" key="2">
    <source>
        <dbReference type="Proteomes" id="UP000800035"/>
    </source>
</evidence>
<dbReference type="Proteomes" id="UP000800035">
    <property type="component" value="Unassembled WGS sequence"/>
</dbReference>
<dbReference type="EMBL" id="ML977018">
    <property type="protein sequence ID" value="KAF1951333.1"/>
    <property type="molecule type" value="Genomic_DNA"/>
</dbReference>
<proteinExistence type="predicted"/>